<dbReference type="Proteomes" id="UP000321947">
    <property type="component" value="Unassembled WGS sequence"/>
</dbReference>
<dbReference type="EMBL" id="SSTE01020942">
    <property type="protein sequence ID" value="KAA0033164.1"/>
    <property type="molecule type" value="Genomic_DNA"/>
</dbReference>
<dbReference type="EMBL" id="SSTD01017200">
    <property type="protein sequence ID" value="TYK00122.1"/>
    <property type="molecule type" value="Genomic_DNA"/>
</dbReference>
<evidence type="ECO:0000313" key="4">
    <source>
        <dbReference type="Proteomes" id="UP000321947"/>
    </source>
</evidence>
<dbReference type="AlphaFoldDB" id="A0A5A7SPL8"/>
<sequence>MWSAWWSWSQAVVSNPTMDTTIDSRIKMMNKTFNTISEMWGPFYSGFGWNDELKYIIVEKDVFDDWVKGGHVETFVNVGSNIPGGYEGFAADNANDMELPIMFSQGLNMSPDEFMSS</sequence>
<organism evidence="1 3">
    <name type="scientific">Cucumis melo var. makuwa</name>
    <name type="common">Oriental melon</name>
    <dbReference type="NCBI Taxonomy" id="1194695"/>
    <lineage>
        <taxon>Eukaryota</taxon>
        <taxon>Viridiplantae</taxon>
        <taxon>Streptophyta</taxon>
        <taxon>Embryophyta</taxon>
        <taxon>Tracheophyta</taxon>
        <taxon>Spermatophyta</taxon>
        <taxon>Magnoliopsida</taxon>
        <taxon>eudicotyledons</taxon>
        <taxon>Gunneridae</taxon>
        <taxon>Pentapetalae</taxon>
        <taxon>rosids</taxon>
        <taxon>fabids</taxon>
        <taxon>Cucurbitales</taxon>
        <taxon>Cucurbitaceae</taxon>
        <taxon>Benincaseae</taxon>
        <taxon>Cucumis</taxon>
    </lineage>
</organism>
<evidence type="ECO:0000313" key="1">
    <source>
        <dbReference type="EMBL" id="KAA0033164.1"/>
    </source>
</evidence>
<name>A0A5A7SPL8_CUCMM</name>
<reference evidence="3 4" key="1">
    <citation type="submission" date="2019-08" db="EMBL/GenBank/DDBJ databases">
        <title>Draft genome sequences of two oriental melons (Cucumis melo L. var makuwa).</title>
        <authorList>
            <person name="Kwon S.-Y."/>
        </authorList>
    </citation>
    <scope>NUCLEOTIDE SEQUENCE [LARGE SCALE GENOMIC DNA]</scope>
    <source>
        <strain evidence="4">cv. Chang Bougi</strain>
        <strain evidence="3">cv. SW 3</strain>
        <tissue evidence="1">Leaf</tissue>
    </source>
</reference>
<evidence type="ECO:0000313" key="3">
    <source>
        <dbReference type="Proteomes" id="UP000321393"/>
    </source>
</evidence>
<comment type="caution">
    <text evidence="1">The sequence shown here is derived from an EMBL/GenBank/DDBJ whole genome shotgun (WGS) entry which is preliminary data.</text>
</comment>
<evidence type="ECO:0000313" key="2">
    <source>
        <dbReference type="EMBL" id="TYK00122.1"/>
    </source>
</evidence>
<accession>A0A5A7SPL8</accession>
<protein>
    <submittedName>
        <fullName evidence="1">Retrotransposon protein</fullName>
    </submittedName>
</protein>
<dbReference type="Proteomes" id="UP000321393">
    <property type="component" value="Unassembled WGS sequence"/>
</dbReference>
<gene>
    <name evidence="2" type="ORF">E5676_scaffold2510G00010</name>
    <name evidence="1" type="ORF">E6C27_scaffold1276G00050</name>
</gene>
<proteinExistence type="predicted"/>